<dbReference type="GeneID" id="91377378"/>
<proteinExistence type="predicted"/>
<dbReference type="RefSeq" id="WP_328663300.1">
    <property type="nucleotide sequence ID" value="NZ_CP108014.1"/>
</dbReference>
<evidence type="ECO:0000313" key="2">
    <source>
        <dbReference type="Proteomes" id="UP001621418"/>
    </source>
</evidence>
<dbReference type="EMBL" id="CP109527">
    <property type="protein sequence ID" value="WTY34547.1"/>
    <property type="molecule type" value="Genomic_DNA"/>
</dbReference>
<keyword evidence="2" id="KW-1185">Reference proteome</keyword>
<gene>
    <name evidence="1" type="ORF">OG308_24945</name>
</gene>
<reference evidence="1 2" key="1">
    <citation type="submission" date="2022-10" db="EMBL/GenBank/DDBJ databases">
        <title>The complete genomes of actinobacterial strains from the NBC collection.</title>
        <authorList>
            <person name="Joergensen T.S."/>
            <person name="Alvarez Arevalo M."/>
            <person name="Sterndorff E.B."/>
            <person name="Faurdal D."/>
            <person name="Vuksanovic O."/>
            <person name="Mourched A.-S."/>
            <person name="Charusanti P."/>
            <person name="Shaw S."/>
            <person name="Blin K."/>
            <person name="Weber T."/>
        </authorList>
    </citation>
    <scope>NUCLEOTIDE SEQUENCE [LARGE SCALE GENOMIC DNA]</scope>
    <source>
        <strain evidence="1 2">NBC_01413</strain>
    </source>
</reference>
<name>A0ABZ1N3X4_9NOCA</name>
<evidence type="ECO:0008006" key="3">
    <source>
        <dbReference type="Google" id="ProtNLM"/>
    </source>
</evidence>
<organism evidence="1 2">
    <name type="scientific">Nocardia salmonicida</name>
    <dbReference type="NCBI Taxonomy" id="53431"/>
    <lineage>
        <taxon>Bacteria</taxon>
        <taxon>Bacillati</taxon>
        <taxon>Actinomycetota</taxon>
        <taxon>Actinomycetes</taxon>
        <taxon>Mycobacteriales</taxon>
        <taxon>Nocardiaceae</taxon>
        <taxon>Nocardia</taxon>
    </lineage>
</organism>
<sequence>MEATKVYVIDTVVTKPGRAREFVDAYLRDYAPGARERGMVLERIVVSPPVWFPDESNTVIASWVLEGAQGWWAMTWQGRRDESVRQWWAAAADLIVERTRATGALAADVDRLGDV</sequence>
<protein>
    <recommendedName>
        <fullName evidence="3">NIPSNAP domain-containing protein</fullName>
    </recommendedName>
</protein>
<accession>A0ABZ1N3X4</accession>
<evidence type="ECO:0000313" key="1">
    <source>
        <dbReference type="EMBL" id="WTY34547.1"/>
    </source>
</evidence>
<dbReference type="Proteomes" id="UP001621418">
    <property type="component" value="Chromosome"/>
</dbReference>